<protein>
    <submittedName>
        <fullName evidence="1">Uncharacterized protein</fullName>
    </submittedName>
</protein>
<organism evidence="1 3">
    <name type="scientific">Dermabacter vaginalis</name>
    <dbReference type="NCBI Taxonomy" id="1630135"/>
    <lineage>
        <taxon>Bacteria</taxon>
        <taxon>Bacillati</taxon>
        <taxon>Actinomycetota</taxon>
        <taxon>Actinomycetes</taxon>
        <taxon>Micrococcales</taxon>
        <taxon>Dermabacteraceae</taxon>
        <taxon>Dermabacter</taxon>
    </lineage>
</organism>
<keyword evidence="4" id="KW-1185">Reference proteome</keyword>
<evidence type="ECO:0000313" key="3">
    <source>
        <dbReference type="Proteomes" id="UP000092596"/>
    </source>
</evidence>
<evidence type="ECO:0000313" key="4">
    <source>
        <dbReference type="Proteomes" id="UP000323865"/>
    </source>
</evidence>
<name>A0A1B0ZF81_9MICO</name>
<evidence type="ECO:0000313" key="2">
    <source>
        <dbReference type="EMBL" id="QEU10972.1"/>
    </source>
</evidence>
<dbReference type="EMBL" id="CP012117">
    <property type="protein sequence ID" value="ANP26608.1"/>
    <property type="molecule type" value="Genomic_DNA"/>
</dbReference>
<dbReference type="Proteomes" id="UP000323865">
    <property type="component" value="Chromosome"/>
</dbReference>
<dbReference type="RefSeq" id="WP_065247014.1">
    <property type="nucleotide sequence ID" value="NZ_CP012117.1"/>
</dbReference>
<reference evidence="1 3" key="1">
    <citation type="submission" date="2015-06" db="EMBL/GenBank/DDBJ databases">
        <title>Investigation of pathophysiology for high-risk pregnancy and development of treatment modality based on it.</title>
        <authorList>
            <person name="Kim B.-C."/>
            <person name="Lim S."/>
        </authorList>
    </citation>
    <scope>NUCLEOTIDE SEQUENCE [LARGE SCALE GENOMIC DNA]</scope>
    <source>
        <strain evidence="1 3">AD1-86</strain>
    </source>
</reference>
<dbReference type="EMBL" id="CP044108">
    <property type="protein sequence ID" value="QEU10972.1"/>
    <property type="molecule type" value="Genomic_DNA"/>
</dbReference>
<dbReference type="STRING" id="1630135.DAD186_00490"/>
<accession>A0A1B0ZF81</accession>
<reference evidence="2 4" key="2">
    <citation type="submission" date="2019-09" db="EMBL/GenBank/DDBJ databases">
        <title>FDA dAtabase for Regulatory Grade micrObial Sequences (FDA-ARGOS): Supporting development and validation of Infectious Disease Dx tests.</title>
        <authorList>
            <person name="Sciortino C."/>
            <person name="Tallon L."/>
            <person name="Sadzewicz L."/>
            <person name="Vavikolanu K."/>
            <person name="Mehta A."/>
            <person name="Aluvathingal J."/>
            <person name="Nadendla S."/>
            <person name="Nandy P."/>
            <person name="Geyer C."/>
            <person name="Yan Y."/>
            <person name="Sichtig H."/>
        </authorList>
    </citation>
    <scope>NUCLEOTIDE SEQUENCE [LARGE SCALE GENOMIC DNA]</scope>
    <source>
        <strain evidence="2 4">FDAARGOS_640</strain>
    </source>
</reference>
<dbReference type="KEGG" id="dva:DAD186_00490"/>
<dbReference type="Proteomes" id="UP000092596">
    <property type="component" value="Chromosome"/>
</dbReference>
<dbReference type="AlphaFoldDB" id="A0A1B0ZF81"/>
<gene>
    <name evidence="1" type="ORF">DAD186_00490</name>
    <name evidence="2" type="ORF">FOB48_00695</name>
</gene>
<proteinExistence type="predicted"/>
<sequence>MTEHNTMGSENTGVELGFESFMMLLEKGVPSDGSEVVDVNDRVVASDQHVADGTEAIWDTLKNHRYQLTITSIAGNGAEDNRFLWLGPNGCVSAQTVLTSEVSTPPSFVLKSHPLSSRYTVLFDLTDLTPIAEKDVTSTEAVQIEAEAWENLVLEPGEERKHHKAQQDVAEALGAISQDMASDITQGLYEQVVVASEKHTDTGSAPIATVWVATPHGYVSFFSESRKLFGSSHYLEPTEAWVLFMMASHQLPSAQQISTW</sequence>
<evidence type="ECO:0000313" key="1">
    <source>
        <dbReference type="EMBL" id="ANP26608.1"/>
    </source>
</evidence>